<dbReference type="RefSeq" id="WP_210313527.1">
    <property type="nucleotide sequence ID" value="NZ_JACHIH010000016.1"/>
</dbReference>
<dbReference type="PANTHER" id="PTHR37943:SF1">
    <property type="entry name" value="PROTEIN VES"/>
    <property type="match status" value="1"/>
</dbReference>
<proteinExistence type="predicted"/>
<dbReference type="Proteomes" id="UP000542353">
    <property type="component" value="Unassembled WGS sequence"/>
</dbReference>
<dbReference type="Gene3D" id="2.60.120.10">
    <property type="entry name" value="Jelly Rolls"/>
    <property type="match status" value="1"/>
</dbReference>
<evidence type="ECO:0000313" key="1">
    <source>
        <dbReference type="EMBL" id="MBB5047940.1"/>
    </source>
</evidence>
<gene>
    <name evidence="1" type="ORF">HNR60_002699</name>
</gene>
<dbReference type="AlphaFoldDB" id="A0A7W7Z565"/>
<dbReference type="InterPro" id="IPR011051">
    <property type="entry name" value="RmlC_Cupin_sf"/>
</dbReference>
<evidence type="ECO:0008006" key="3">
    <source>
        <dbReference type="Google" id="ProtNLM"/>
    </source>
</evidence>
<dbReference type="InterPro" id="IPR014710">
    <property type="entry name" value="RmlC-like_jellyroll"/>
</dbReference>
<comment type="caution">
    <text evidence="1">The sequence shown here is derived from an EMBL/GenBank/DDBJ whole genome shotgun (WGS) entry which is preliminary data.</text>
</comment>
<sequence length="218" mass="23274">MIWRSTVRARKISICRACAERAAVRIIRAANCRTMPWKNGGGSTTQIAASPEGASLETFDWRISMARVASDGPFSRFPGIDRTLAVVQGNGLELMIGEAAPLILTPDSRPLGFAGDVATQAKLLDGEITDLNVMTRRGRYAHRLLRCAQPMRCDFADDEIAVVVALRGSIELTTASESEALAPRDAALLQRADAGAQIVPAPGGVCYLVLLRATPLAG</sequence>
<dbReference type="CDD" id="cd20293">
    <property type="entry name" value="cupin_HutD_N"/>
    <property type="match status" value="1"/>
</dbReference>
<dbReference type="SUPFAM" id="SSF51182">
    <property type="entry name" value="RmlC-like cupins"/>
    <property type="match status" value="1"/>
</dbReference>
<dbReference type="InterPro" id="IPR010282">
    <property type="entry name" value="Uncharacterised_HutD/Ves"/>
</dbReference>
<organism evidence="1 2">
    <name type="scientific">Rhodopseudomonas rhenobacensis</name>
    <dbReference type="NCBI Taxonomy" id="87461"/>
    <lineage>
        <taxon>Bacteria</taxon>
        <taxon>Pseudomonadati</taxon>
        <taxon>Pseudomonadota</taxon>
        <taxon>Alphaproteobacteria</taxon>
        <taxon>Hyphomicrobiales</taxon>
        <taxon>Nitrobacteraceae</taxon>
        <taxon>Rhodopseudomonas</taxon>
    </lineage>
</organism>
<accession>A0A7W7Z565</accession>
<reference evidence="1 2" key="1">
    <citation type="submission" date="2020-08" db="EMBL/GenBank/DDBJ databases">
        <title>Genomic Encyclopedia of Type Strains, Phase IV (KMG-IV): sequencing the most valuable type-strain genomes for metagenomic binning, comparative biology and taxonomic classification.</title>
        <authorList>
            <person name="Goeker M."/>
        </authorList>
    </citation>
    <scope>NUCLEOTIDE SEQUENCE [LARGE SCALE GENOMIC DNA]</scope>
    <source>
        <strain evidence="1 2">DSM 12706</strain>
    </source>
</reference>
<dbReference type="EMBL" id="JACHIH010000016">
    <property type="protein sequence ID" value="MBB5047940.1"/>
    <property type="molecule type" value="Genomic_DNA"/>
</dbReference>
<keyword evidence="2" id="KW-1185">Reference proteome</keyword>
<dbReference type="Pfam" id="PF05962">
    <property type="entry name" value="HutD"/>
    <property type="match status" value="1"/>
</dbReference>
<dbReference type="PANTHER" id="PTHR37943">
    <property type="entry name" value="PROTEIN VES"/>
    <property type="match status" value="1"/>
</dbReference>
<protein>
    <recommendedName>
        <fullName evidence="3">HutD family protein</fullName>
    </recommendedName>
</protein>
<name>A0A7W7Z565_9BRAD</name>
<evidence type="ECO:0000313" key="2">
    <source>
        <dbReference type="Proteomes" id="UP000542353"/>
    </source>
</evidence>